<evidence type="ECO:0000259" key="1">
    <source>
        <dbReference type="SMART" id="SM00382"/>
    </source>
</evidence>
<evidence type="ECO:0000313" key="3">
    <source>
        <dbReference type="Proteomes" id="UP000027208"/>
    </source>
</evidence>
<accession>A0A836MGM5</accession>
<name>A0A836MGM5_ACINO</name>
<dbReference type="SUPFAM" id="SSF52540">
    <property type="entry name" value="P-loop containing nucleoside triphosphate hydrolases"/>
    <property type="match status" value="1"/>
</dbReference>
<protein>
    <recommendedName>
        <fullName evidence="1">AAA+ ATPase domain-containing protein</fullName>
    </recommendedName>
</protein>
<feature type="domain" description="AAA+ ATPase" evidence="1">
    <location>
        <begin position="124"/>
        <end position="256"/>
    </location>
</feature>
<organism evidence="2 3">
    <name type="scientific">Acinetobacter nosocomialis</name>
    <dbReference type="NCBI Taxonomy" id="106654"/>
    <lineage>
        <taxon>Bacteria</taxon>
        <taxon>Pseudomonadati</taxon>
        <taxon>Pseudomonadota</taxon>
        <taxon>Gammaproteobacteria</taxon>
        <taxon>Moraxellales</taxon>
        <taxon>Moraxellaceae</taxon>
        <taxon>Acinetobacter</taxon>
        <taxon>Acinetobacter calcoaceticus/baumannii complex</taxon>
    </lineage>
</organism>
<gene>
    <name evidence="2" type="ORF">AE32_03669</name>
</gene>
<dbReference type="EMBL" id="JMUI01000018">
    <property type="protein sequence ID" value="KDM52652.1"/>
    <property type="molecule type" value="Genomic_DNA"/>
</dbReference>
<evidence type="ECO:0000313" key="2">
    <source>
        <dbReference type="EMBL" id="KDM52652.1"/>
    </source>
</evidence>
<dbReference type="GO" id="GO:0005524">
    <property type="term" value="F:ATP binding"/>
    <property type="evidence" value="ECO:0007669"/>
    <property type="project" value="InterPro"/>
</dbReference>
<dbReference type="InterPro" id="IPR003593">
    <property type="entry name" value="AAA+_ATPase"/>
</dbReference>
<dbReference type="InterPro" id="IPR050168">
    <property type="entry name" value="AAA_ATPase_domain"/>
</dbReference>
<dbReference type="AlphaFoldDB" id="A0A836MGM5"/>
<dbReference type="Proteomes" id="UP000027208">
    <property type="component" value="Unassembled WGS sequence"/>
</dbReference>
<dbReference type="Pfam" id="PF00004">
    <property type="entry name" value="AAA"/>
    <property type="match status" value="1"/>
</dbReference>
<dbReference type="CDD" id="cd19481">
    <property type="entry name" value="RecA-like_protease"/>
    <property type="match status" value="1"/>
</dbReference>
<dbReference type="GO" id="GO:0016887">
    <property type="term" value="F:ATP hydrolysis activity"/>
    <property type="evidence" value="ECO:0007669"/>
    <property type="project" value="InterPro"/>
</dbReference>
<dbReference type="RefSeq" id="WP_004637230.1">
    <property type="nucleotide sequence ID" value="NZ_AMZR01000101.1"/>
</dbReference>
<dbReference type="InterPro" id="IPR027417">
    <property type="entry name" value="P-loop_NTPase"/>
</dbReference>
<comment type="caution">
    <text evidence="2">The sequence shown here is derived from an EMBL/GenBank/DDBJ whole genome shotgun (WGS) entry which is preliminary data.</text>
</comment>
<dbReference type="InterPro" id="IPR003959">
    <property type="entry name" value="ATPase_AAA_core"/>
</dbReference>
<dbReference type="PANTHER" id="PTHR23077">
    <property type="entry name" value="AAA-FAMILY ATPASE"/>
    <property type="match status" value="1"/>
</dbReference>
<proteinExistence type="predicted"/>
<dbReference type="SMART" id="SM00382">
    <property type="entry name" value="AAA"/>
    <property type="match status" value="1"/>
</dbReference>
<sequence>MASAEQLKALLKSHMDGDDAHFYSVAMQVAAREAKMGHGKLALELKKIIDNAKKKSSIDNTIEKNKAVIHIAQPRGEVANLLEVSFPILKINDMILTPPVARQLDRIILEQRNVHKIKNHGLHPRRKLLLVGPPGAGKTMTASMLAGELGLPLFIVRLDALITRFMGETSAKLRQIFDAIRDTRGVYFFDEFDAIGSQRNSTNDVGEMRRILNSFLMMIEQDNSNSLIISATNHPEILDYALFRRFDDIIEYELPDTDQIADVLKIRLNNYMNNRINWKKLAVHGIGLSYADITRASQDSIKDAVIRDLNKVSIDDVIFHLNERKGANFNNFVK</sequence>
<dbReference type="PANTHER" id="PTHR23077:SF198">
    <property type="entry name" value="ATP-DEPENDENT ZINC METALLOPROTEASE FTSH"/>
    <property type="match status" value="1"/>
</dbReference>
<dbReference type="Gene3D" id="3.40.50.300">
    <property type="entry name" value="P-loop containing nucleotide triphosphate hydrolases"/>
    <property type="match status" value="1"/>
</dbReference>
<reference evidence="2 3" key="1">
    <citation type="submission" date="2014-04" db="EMBL/GenBank/DDBJ databases">
        <title>The Genome Sequence of Acinetobacter baumanii BIDMC 57.</title>
        <authorList>
            <consortium name="The Broad Institute Genomics Platform"/>
            <consortium name="The Broad Institute Genome Sequencing Center for Infectious Disease"/>
            <person name="Murphy C."/>
            <person name="Cosimi L."/>
            <person name="Cerqueira G."/>
            <person name="Feldgarden M."/>
            <person name="Earl A."/>
            <person name="Spencer M.D."/>
            <person name="Fodor A."/>
            <person name="Sautter R.L."/>
            <person name="Hung D."/>
            <person name="Onderdonk A.B."/>
            <person name="Ernst C."/>
            <person name="Delaney M."/>
            <person name="DuBois A."/>
            <person name="Young S.K."/>
            <person name="Zeng Q."/>
            <person name="Gargeya S."/>
            <person name="Abouelleil A."/>
            <person name="Alvarado L."/>
            <person name="Chapman S.B."/>
            <person name="Gainer-Dewar J."/>
            <person name="Goldberg J."/>
            <person name="Griggs A."/>
            <person name="Gujja S."/>
            <person name="Hansen M."/>
            <person name="Howarth C."/>
            <person name="Imamovic A."/>
            <person name="Larimer J."/>
            <person name="Pearson M."/>
            <person name="Poon T.W."/>
            <person name="Priest M."/>
            <person name="Roberts A."/>
            <person name="Saif S."/>
            <person name="Shea T."/>
            <person name="Sykes S."/>
            <person name="Wortman J."/>
            <person name="Nusbaum C."/>
            <person name="Birren B."/>
        </authorList>
    </citation>
    <scope>NUCLEOTIDE SEQUENCE [LARGE SCALE GENOMIC DNA]</scope>
    <source>
        <strain evidence="2 3">BIDMC 57</strain>
    </source>
</reference>